<gene>
    <name evidence="1" type="ORF">Enr13x_39090</name>
</gene>
<dbReference type="AlphaFoldDB" id="A0A518HT74"/>
<dbReference type="KEGG" id="snep:Enr13x_39090"/>
<keyword evidence="2" id="KW-1185">Reference proteome</keyword>
<organism evidence="1 2">
    <name type="scientific">Stieleria neptunia</name>
    <dbReference type="NCBI Taxonomy" id="2527979"/>
    <lineage>
        <taxon>Bacteria</taxon>
        <taxon>Pseudomonadati</taxon>
        <taxon>Planctomycetota</taxon>
        <taxon>Planctomycetia</taxon>
        <taxon>Pirellulales</taxon>
        <taxon>Pirellulaceae</taxon>
        <taxon>Stieleria</taxon>
    </lineage>
</organism>
<sequence length="127" mass="13624">MSEIKVSVVCCEDSAAKRSQIVETTVDASWLSDRLIESAEQEVAADEARGLHNGALHPEHGAVTYLQEVKEGGFSVLVGDPENLQETFFGVGSFVAFIDTEGPGHASKVGPEGVKRTFRLLKGHVDV</sequence>
<dbReference type="RefSeq" id="WP_145388452.1">
    <property type="nucleotide sequence ID" value="NZ_CP037423.1"/>
</dbReference>
<name>A0A518HT74_9BACT</name>
<accession>A0A518HT74</accession>
<protein>
    <submittedName>
        <fullName evidence="1">Uncharacterized protein</fullName>
    </submittedName>
</protein>
<dbReference type="OrthoDB" id="280938at2"/>
<dbReference type="EMBL" id="CP037423">
    <property type="protein sequence ID" value="QDV44048.1"/>
    <property type="molecule type" value="Genomic_DNA"/>
</dbReference>
<reference evidence="1 2" key="1">
    <citation type="submission" date="2019-03" db="EMBL/GenBank/DDBJ databases">
        <title>Deep-cultivation of Planctomycetes and their phenomic and genomic characterization uncovers novel biology.</title>
        <authorList>
            <person name="Wiegand S."/>
            <person name="Jogler M."/>
            <person name="Boedeker C."/>
            <person name="Pinto D."/>
            <person name="Vollmers J."/>
            <person name="Rivas-Marin E."/>
            <person name="Kohn T."/>
            <person name="Peeters S.H."/>
            <person name="Heuer A."/>
            <person name="Rast P."/>
            <person name="Oberbeckmann S."/>
            <person name="Bunk B."/>
            <person name="Jeske O."/>
            <person name="Meyerdierks A."/>
            <person name="Storesund J.E."/>
            <person name="Kallscheuer N."/>
            <person name="Luecker S."/>
            <person name="Lage O.M."/>
            <person name="Pohl T."/>
            <person name="Merkel B.J."/>
            <person name="Hornburger P."/>
            <person name="Mueller R.-W."/>
            <person name="Bruemmer F."/>
            <person name="Labrenz M."/>
            <person name="Spormann A.M."/>
            <person name="Op den Camp H."/>
            <person name="Overmann J."/>
            <person name="Amann R."/>
            <person name="Jetten M.S.M."/>
            <person name="Mascher T."/>
            <person name="Medema M.H."/>
            <person name="Devos D.P."/>
            <person name="Kaster A.-K."/>
            <person name="Ovreas L."/>
            <person name="Rohde M."/>
            <person name="Galperin M.Y."/>
            <person name="Jogler C."/>
        </authorList>
    </citation>
    <scope>NUCLEOTIDE SEQUENCE [LARGE SCALE GENOMIC DNA]</scope>
    <source>
        <strain evidence="1 2">Enr13</strain>
    </source>
</reference>
<evidence type="ECO:0000313" key="2">
    <source>
        <dbReference type="Proteomes" id="UP000319004"/>
    </source>
</evidence>
<dbReference type="Proteomes" id="UP000319004">
    <property type="component" value="Chromosome"/>
</dbReference>
<proteinExistence type="predicted"/>
<evidence type="ECO:0000313" key="1">
    <source>
        <dbReference type="EMBL" id="QDV44048.1"/>
    </source>
</evidence>